<dbReference type="InterPro" id="IPR036291">
    <property type="entry name" value="NAD(P)-bd_dom_sf"/>
</dbReference>
<dbReference type="PRINTS" id="PR00081">
    <property type="entry name" value="GDHRDH"/>
</dbReference>
<dbReference type="SUPFAM" id="SSF51735">
    <property type="entry name" value="NAD(P)-binding Rossmann-fold domains"/>
    <property type="match status" value="1"/>
</dbReference>
<dbReference type="Gene3D" id="3.40.50.720">
    <property type="entry name" value="NAD(P)-binding Rossmann-like Domain"/>
    <property type="match status" value="1"/>
</dbReference>
<accession>A0A261RBY1</accession>
<evidence type="ECO:0000256" key="3">
    <source>
        <dbReference type="RuleBase" id="RU000363"/>
    </source>
</evidence>
<dbReference type="OrthoDB" id="196630at2"/>
<organism evidence="5 6">
    <name type="scientific">Bordetella genomosp. 7</name>
    <dbReference type="NCBI Taxonomy" id="1416805"/>
    <lineage>
        <taxon>Bacteria</taxon>
        <taxon>Pseudomonadati</taxon>
        <taxon>Pseudomonadota</taxon>
        <taxon>Betaproteobacteria</taxon>
        <taxon>Burkholderiales</taxon>
        <taxon>Alcaligenaceae</taxon>
        <taxon>Bordetella</taxon>
    </lineage>
</organism>
<dbReference type="Pfam" id="PF00106">
    <property type="entry name" value="adh_short"/>
    <property type="match status" value="1"/>
</dbReference>
<comment type="similarity">
    <text evidence="1 3">Belongs to the short-chain dehydrogenases/reductases (SDR) family.</text>
</comment>
<gene>
    <name evidence="5" type="ORF">CAL19_08265</name>
</gene>
<proteinExistence type="inferred from homology"/>
<dbReference type="PANTHER" id="PTHR43669">
    <property type="entry name" value="5-KETO-D-GLUCONATE 5-REDUCTASE"/>
    <property type="match status" value="1"/>
</dbReference>
<dbReference type="RefSeq" id="WP_094796529.1">
    <property type="nucleotide sequence ID" value="NZ_NEVI01000013.1"/>
</dbReference>
<keyword evidence="2" id="KW-0560">Oxidoreductase</keyword>
<name>A0A261RBY1_9BORD</name>
<evidence type="ECO:0000256" key="2">
    <source>
        <dbReference type="ARBA" id="ARBA00023002"/>
    </source>
</evidence>
<dbReference type="PANTHER" id="PTHR43669:SF3">
    <property type="entry name" value="ALCOHOL DEHYDROGENASE, PUTATIVE (AFU_ORTHOLOGUE AFUA_3G03445)-RELATED"/>
    <property type="match status" value="1"/>
</dbReference>
<dbReference type="FunFam" id="3.40.50.720:FF:000084">
    <property type="entry name" value="Short-chain dehydrogenase reductase"/>
    <property type="match status" value="1"/>
</dbReference>
<feature type="domain" description="Ketoreductase" evidence="4">
    <location>
        <begin position="10"/>
        <end position="188"/>
    </location>
</feature>
<evidence type="ECO:0000256" key="1">
    <source>
        <dbReference type="ARBA" id="ARBA00006484"/>
    </source>
</evidence>
<comment type="caution">
    <text evidence="5">The sequence shown here is derived from an EMBL/GenBank/DDBJ whole genome shotgun (WGS) entry which is preliminary data.</text>
</comment>
<dbReference type="SMART" id="SM00822">
    <property type="entry name" value="PKS_KR"/>
    <property type="match status" value="1"/>
</dbReference>
<dbReference type="PRINTS" id="PR00080">
    <property type="entry name" value="SDRFAMILY"/>
</dbReference>
<reference evidence="6" key="1">
    <citation type="submission" date="2017-05" db="EMBL/GenBank/DDBJ databases">
        <title>Complete and WGS of Bordetella genogroups.</title>
        <authorList>
            <person name="Spilker T."/>
            <person name="Lipuma J."/>
        </authorList>
    </citation>
    <scope>NUCLEOTIDE SEQUENCE [LARGE SCALE GENOMIC DNA]</scope>
    <source>
        <strain evidence="6">AU18089</strain>
    </source>
</reference>
<protein>
    <submittedName>
        <fullName evidence="5">Short-chain dehydrogenase</fullName>
    </submittedName>
</protein>
<dbReference type="Proteomes" id="UP000216947">
    <property type="component" value="Unassembled WGS sequence"/>
</dbReference>
<dbReference type="InterPro" id="IPR057326">
    <property type="entry name" value="KR_dom"/>
</dbReference>
<evidence type="ECO:0000313" key="6">
    <source>
        <dbReference type="Proteomes" id="UP000216947"/>
    </source>
</evidence>
<sequence>MRENESLAGRVVLVTGGGSGLGAAICGMLAAEGAHVVVADIDEARAHEEAARLTQDGARACAVTMDVGDEAQVSAALDLAIERYGKLDAVINNAGVDVTAPIDELDVAAWERVLRTNLTGPFLMAKLAKNRLAPHGHIVNIASTAARRAWPNASAYHASKWGLLGLSHALHAELRAMGLKVSAVIAGGMRTPFLLDRFPDIDTSCLQDPQNVARAVRFVLTQPDETVVPEVMVLPMKETSWP</sequence>
<dbReference type="EMBL" id="NEVK01000004">
    <property type="protein sequence ID" value="OZI22514.1"/>
    <property type="molecule type" value="Genomic_DNA"/>
</dbReference>
<dbReference type="CDD" id="cd05233">
    <property type="entry name" value="SDR_c"/>
    <property type="match status" value="1"/>
</dbReference>
<keyword evidence="6" id="KW-1185">Reference proteome</keyword>
<dbReference type="GO" id="GO:0016491">
    <property type="term" value="F:oxidoreductase activity"/>
    <property type="evidence" value="ECO:0007669"/>
    <property type="project" value="UniProtKB-KW"/>
</dbReference>
<evidence type="ECO:0000259" key="4">
    <source>
        <dbReference type="SMART" id="SM00822"/>
    </source>
</evidence>
<evidence type="ECO:0000313" key="5">
    <source>
        <dbReference type="EMBL" id="OZI22514.1"/>
    </source>
</evidence>
<dbReference type="InterPro" id="IPR002347">
    <property type="entry name" value="SDR_fam"/>
</dbReference>
<dbReference type="AlphaFoldDB" id="A0A261RBY1"/>